<accession>A0A9X3CFI3</accession>
<evidence type="ECO:0000313" key="3">
    <source>
        <dbReference type="Proteomes" id="UP001155586"/>
    </source>
</evidence>
<dbReference type="EMBL" id="JAKRRX010000080">
    <property type="protein sequence ID" value="MCW8334892.1"/>
    <property type="molecule type" value="Genomic_DNA"/>
</dbReference>
<sequence>MANKGRKHDGRSSDLTFSWMLTTLGTEWQQWQELAAEWMAEQTTGIDHKQEAMARFFESYVAEYVPYAIGNIDLFFKGYQGHKCSSEELEKLVKKTQNSPDKIQKGVNYPCDFIEFVIEKVFSEENDNGNLVPLVQNPLSKIKIQSSATETVRNPLPYRYIQDLRQILCPLPDKTELTVIEQNLKEDEQLLPAYHYRHFKHWTWAQQQTGQGERGRDGDWFDVEPELIDESDPDCVWRSKEVLRKPKGGKTAVPTVIHQIWSPVKAMMIFMKLHLPLRTYQVRMLDSGEADTWRYEQGQWVLNTKHDFALGSEKRPFGKGIFRRIHDTMTGLYSTGLYINTNKTADQNEDELERGYIIPWQHEEVLYWLEKLRNWQEKYNPITKPTDCTTLLTKHTRKKKSEKQLESMGEIAFLFRDASVKDENKYRPIPYNATDCFWYQLLLTLENQLAEQGNTLENGERLKLVVDYPVGTRKQDKISTLFPLHSLRVSLITAYTMDTQLPLPVISKLLAGHTRLLMTIYYNKITPSVMAEKMDEAHGELDAKSKQSVRNLLKDASVEQIQCKMVYHSDDSIQAALVNRNPIGWEERSCGLCLVGGNTVKSDEISTLGGCWNGGELIRDAKAAANRVYASVPHGPENCIRCRWFITEAYYLKPLNAQFNQLSYKAHQAANLSVEIEGELEALKDEQFFCEEQGKPFIKHNELQALQRRYEKQQVEANEYAEDWIACFELIQKIIRVEETRNEDDSKDKLIAVGSEQDVSHALKYIETDSELLHLSLICDDAEFYPDLQDELRKTPAIEKRSRHLSRVLMKKGFEPIFMEMDDKQQLIAANAMLRQMAKIADPDDKLEGYRKVASYIEAGEYLTDNKLFSQGIHALTDKAINLDGIALPNLLEE</sequence>
<keyword evidence="1" id="KW-0175">Coiled coil</keyword>
<gene>
    <name evidence="2" type="ORF">MD483_13785</name>
</gene>
<keyword evidence="3" id="KW-1185">Reference proteome</keyword>
<comment type="caution">
    <text evidence="2">The sequence shown here is derived from an EMBL/GenBank/DDBJ whole genome shotgun (WGS) entry which is preliminary data.</text>
</comment>
<dbReference type="Proteomes" id="UP001155586">
    <property type="component" value="Unassembled WGS sequence"/>
</dbReference>
<organism evidence="2 3">
    <name type="scientific">Vibrio paucivorans</name>
    <dbReference type="NCBI Taxonomy" id="2829489"/>
    <lineage>
        <taxon>Bacteria</taxon>
        <taxon>Pseudomonadati</taxon>
        <taxon>Pseudomonadota</taxon>
        <taxon>Gammaproteobacteria</taxon>
        <taxon>Vibrionales</taxon>
        <taxon>Vibrionaceae</taxon>
        <taxon>Vibrio</taxon>
    </lineage>
</organism>
<dbReference type="InterPro" id="IPR024965">
    <property type="entry name" value="Putative_integrase"/>
</dbReference>
<feature type="coiled-coil region" evidence="1">
    <location>
        <begin position="666"/>
        <end position="723"/>
    </location>
</feature>
<protein>
    <submittedName>
        <fullName evidence="2">Integrase family protein</fullName>
    </submittedName>
</protein>
<reference evidence="2" key="1">
    <citation type="submission" date="2022-02" db="EMBL/GenBank/DDBJ databases">
        <title>Vibrio sp. nov., a new bacterium isolated from Bohai sea, China.</title>
        <authorList>
            <person name="Yuan Y."/>
        </authorList>
    </citation>
    <scope>NUCLEOTIDE SEQUENCE</scope>
    <source>
        <strain evidence="2">DBSS07</strain>
    </source>
</reference>
<dbReference type="RefSeq" id="WP_265688213.1">
    <property type="nucleotide sequence ID" value="NZ_JAKRRX010000080.1"/>
</dbReference>
<name>A0A9X3CFI3_9VIBR</name>
<dbReference type="Pfam" id="PF13009">
    <property type="entry name" value="Integrase_2"/>
    <property type="match status" value="2"/>
</dbReference>
<proteinExistence type="predicted"/>
<dbReference type="AlphaFoldDB" id="A0A9X3CFI3"/>
<evidence type="ECO:0000313" key="2">
    <source>
        <dbReference type="EMBL" id="MCW8334892.1"/>
    </source>
</evidence>
<evidence type="ECO:0000256" key="1">
    <source>
        <dbReference type="SAM" id="Coils"/>
    </source>
</evidence>